<evidence type="ECO:0000313" key="11">
    <source>
        <dbReference type="Proteomes" id="UP001178461"/>
    </source>
</evidence>
<keyword evidence="5" id="KW-0496">Mitochondrion</keyword>
<protein>
    <recommendedName>
        <fullName evidence="7">Small ribosomal subunit protein uS12m</fullName>
    </recommendedName>
    <alternativeName>
        <fullName evidence="8">28S ribosomal protein S12, mitochondrial</fullName>
    </alternativeName>
</protein>
<dbReference type="SUPFAM" id="SSF50249">
    <property type="entry name" value="Nucleic acid-binding proteins"/>
    <property type="match status" value="1"/>
</dbReference>
<dbReference type="GO" id="GO:0003735">
    <property type="term" value="F:structural constituent of ribosome"/>
    <property type="evidence" value="ECO:0007669"/>
    <property type="project" value="InterPro"/>
</dbReference>
<keyword evidence="4" id="KW-0689">Ribosomal protein</keyword>
<dbReference type="NCBIfam" id="TIGR00981">
    <property type="entry name" value="rpsL_bact"/>
    <property type="match status" value="1"/>
</dbReference>
<keyword evidence="6" id="KW-0687">Ribonucleoprotein</keyword>
<evidence type="ECO:0000313" key="10">
    <source>
        <dbReference type="EMBL" id="CAI5789478.1"/>
    </source>
</evidence>
<evidence type="ECO:0000256" key="8">
    <source>
        <dbReference type="ARBA" id="ARBA00083933"/>
    </source>
</evidence>
<comment type="similarity">
    <text evidence="2">Belongs to the universal ribosomal protein uS12 family.</text>
</comment>
<evidence type="ECO:0000256" key="4">
    <source>
        <dbReference type="ARBA" id="ARBA00022980"/>
    </source>
</evidence>
<evidence type="ECO:0000256" key="9">
    <source>
        <dbReference type="SAM" id="MobiDB-lite"/>
    </source>
</evidence>
<evidence type="ECO:0000256" key="1">
    <source>
        <dbReference type="ARBA" id="ARBA00004173"/>
    </source>
</evidence>
<sequence>MAPAGLLRALAAPLRWGAAALPRSFIPPPWPVLPPPSCPMATLNQMHRKGRPKLPPPKPGPTSGCPQLKGVVLKTMIRKPKKPNSANRKCARVRLSNGKEAICFIPGEGHNLQEHSIVLVEGGRTQDLPGVKLKVVRGKYDCAHVQKKK</sequence>
<dbReference type="GO" id="GO:0005763">
    <property type="term" value="C:mitochondrial small ribosomal subunit"/>
    <property type="evidence" value="ECO:0007669"/>
    <property type="project" value="UniProtKB-ARBA"/>
</dbReference>
<dbReference type="Proteomes" id="UP001178461">
    <property type="component" value="Chromosome 12"/>
</dbReference>
<keyword evidence="11" id="KW-1185">Reference proteome</keyword>
<organism evidence="10 11">
    <name type="scientific">Podarcis lilfordi</name>
    <name type="common">Lilford's wall lizard</name>
    <dbReference type="NCBI Taxonomy" id="74358"/>
    <lineage>
        <taxon>Eukaryota</taxon>
        <taxon>Metazoa</taxon>
        <taxon>Chordata</taxon>
        <taxon>Craniata</taxon>
        <taxon>Vertebrata</taxon>
        <taxon>Euteleostomi</taxon>
        <taxon>Lepidosauria</taxon>
        <taxon>Squamata</taxon>
        <taxon>Bifurcata</taxon>
        <taxon>Unidentata</taxon>
        <taxon>Episquamata</taxon>
        <taxon>Laterata</taxon>
        <taxon>Lacertibaenia</taxon>
        <taxon>Lacertidae</taxon>
        <taxon>Podarcis</taxon>
    </lineage>
</organism>
<dbReference type="PRINTS" id="PR01034">
    <property type="entry name" value="RIBOSOMALS12"/>
</dbReference>
<dbReference type="PROSITE" id="PS00055">
    <property type="entry name" value="RIBOSOMAL_S12"/>
    <property type="match status" value="1"/>
</dbReference>
<dbReference type="EMBL" id="OX395137">
    <property type="protein sequence ID" value="CAI5789478.1"/>
    <property type="molecule type" value="Genomic_DNA"/>
</dbReference>
<dbReference type="InterPro" id="IPR006032">
    <property type="entry name" value="Ribosomal_uS12"/>
</dbReference>
<dbReference type="PANTHER" id="PTHR11652">
    <property type="entry name" value="30S RIBOSOMAL PROTEIN S12 FAMILY MEMBER"/>
    <property type="match status" value="1"/>
</dbReference>
<evidence type="ECO:0000256" key="3">
    <source>
        <dbReference type="ARBA" id="ARBA00022946"/>
    </source>
</evidence>
<dbReference type="Gene3D" id="2.40.50.140">
    <property type="entry name" value="Nucleic acid-binding proteins"/>
    <property type="match status" value="1"/>
</dbReference>
<dbReference type="InterPro" id="IPR012340">
    <property type="entry name" value="NA-bd_OB-fold"/>
</dbReference>
<feature type="region of interest" description="Disordered" evidence="9">
    <location>
        <begin position="47"/>
        <end position="66"/>
    </location>
</feature>
<dbReference type="AlphaFoldDB" id="A0AA35L5D3"/>
<dbReference type="CDD" id="cd03368">
    <property type="entry name" value="Ribosomal_S12"/>
    <property type="match status" value="1"/>
</dbReference>
<dbReference type="Pfam" id="PF00164">
    <property type="entry name" value="Ribosom_S12_S23"/>
    <property type="match status" value="1"/>
</dbReference>
<dbReference type="InterPro" id="IPR005679">
    <property type="entry name" value="Ribosomal_uS12_bac"/>
</dbReference>
<comment type="subcellular location">
    <subcellularLocation>
        <location evidence="1">Mitochondrion</location>
    </subcellularLocation>
</comment>
<evidence type="ECO:0000256" key="2">
    <source>
        <dbReference type="ARBA" id="ARBA00005657"/>
    </source>
</evidence>
<evidence type="ECO:0000256" key="5">
    <source>
        <dbReference type="ARBA" id="ARBA00023128"/>
    </source>
</evidence>
<accession>A0AA35L5D3</accession>
<dbReference type="FunFam" id="2.40.50.140:FF:000115">
    <property type="entry name" value="28S ribosomal protein S12, mitochondrial"/>
    <property type="match status" value="1"/>
</dbReference>
<evidence type="ECO:0000256" key="7">
    <source>
        <dbReference type="ARBA" id="ARBA00035248"/>
    </source>
</evidence>
<gene>
    <name evidence="10" type="ORF">PODLI_1B030618</name>
</gene>
<reference evidence="10" key="1">
    <citation type="submission" date="2022-12" db="EMBL/GenBank/DDBJ databases">
        <authorList>
            <person name="Alioto T."/>
            <person name="Alioto T."/>
            <person name="Gomez Garrido J."/>
        </authorList>
    </citation>
    <scope>NUCLEOTIDE SEQUENCE</scope>
</reference>
<evidence type="ECO:0000256" key="6">
    <source>
        <dbReference type="ARBA" id="ARBA00023274"/>
    </source>
</evidence>
<keyword evidence="3" id="KW-0809">Transit peptide</keyword>
<name>A0AA35L5D3_9SAUR</name>
<dbReference type="GO" id="GO:0006412">
    <property type="term" value="P:translation"/>
    <property type="evidence" value="ECO:0007669"/>
    <property type="project" value="InterPro"/>
</dbReference>
<proteinExistence type="inferred from homology"/>